<dbReference type="PANTHER" id="PTHR43547">
    <property type="entry name" value="TWO-COMPONENT HISTIDINE KINASE"/>
    <property type="match status" value="1"/>
</dbReference>
<evidence type="ECO:0000256" key="3">
    <source>
        <dbReference type="ARBA" id="ARBA00022553"/>
    </source>
</evidence>
<dbReference type="GO" id="GO:0000155">
    <property type="term" value="F:phosphorelay sensor kinase activity"/>
    <property type="evidence" value="ECO:0007669"/>
    <property type="project" value="TreeGrafter"/>
</dbReference>
<dbReference type="PROSITE" id="PS50109">
    <property type="entry name" value="HIS_KIN"/>
    <property type="match status" value="1"/>
</dbReference>
<dbReference type="PANTHER" id="PTHR43547:SF2">
    <property type="entry name" value="HYBRID SIGNAL TRANSDUCTION HISTIDINE KINASE C"/>
    <property type="match status" value="1"/>
</dbReference>
<reference evidence="8 9" key="2">
    <citation type="submission" date="2020-08" db="EMBL/GenBank/DDBJ databases">
        <authorList>
            <person name="Ueki A."/>
            <person name="Tonouchi A."/>
        </authorList>
    </citation>
    <scope>NUCLEOTIDE SEQUENCE [LARGE SCALE GENOMIC DNA]</scope>
    <source>
        <strain evidence="8 9">CTTW</strain>
    </source>
</reference>
<keyword evidence="4" id="KW-0418">Kinase</keyword>
<dbReference type="Pfam" id="PF02518">
    <property type="entry name" value="HATPase_c"/>
    <property type="match status" value="1"/>
</dbReference>
<dbReference type="EC" id="2.7.13.3" evidence="2"/>
<organism evidence="8 9">
    <name type="scientific">Anaerocolumna chitinilytica</name>
    <dbReference type="NCBI Taxonomy" id="1727145"/>
    <lineage>
        <taxon>Bacteria</taxon>
        <taxon>Bacillati</taxon>
        <taxon>Bacillota</taxon>
        <taxon>Clostridia</taxon>
        <taxon>Lachnospirales</taxon>
        <taxon>Lachnospiraceae</taxon>
        <taxon>Anaerocolumna</taxon>
    </lineage>
</organism>
<dbReference type="Gene3D" id="3.30.565.10">
    <property type="entry name" value="Histidine kinase-like ATPase, C-terminal domain"/>
    <property type="match status" value="1"/>
</dbReference>
<comment type="catalytic activity">
    <reaction evidence="1">
        <text>ATP + protein L-histidine = ADP + protein N-phospho-L-histidine.</text>
        <dbReference type="EC" id="2.7.13.3"/>
    </reaction>
</comment>
<keyword evidence="4" id="KW-0808">Transferase</keyword>
<dbReference type="EMBL" id="AP023368">
    <property type="protein sequence ID" value="BCJ99203.1"/>
    <property type="molecule type" value="Genomic_DNA"/>
</dbReference>
<keyword evidence="3" id="KW-0597">Phosphoprotein</keyword>
<feature type="compositionally biased region" description="Basic residues" evidence="6">
    <location>
        <begin position="247"/>
        <end position="257"/>
    </location>
</feature>
<dbReference type="PRINTS" id="PR00344">
    <property type="entry name" value="BCTRLSENSOR"/>
</dbReference>
<evidence type="ECO:0000259" key="7">
    <source>
        <dbReference type="PROSITE" id="PS50109"/>
    </source>
</evidence>
<evidence type="ECO:0000256" key="2">
    <source>
        <dbReference type="ARBA" id="ARBA00012438"/>
    </source>
</evidence>
<protein>
    <recommendedName>
        <fullName evidence="2">histidine kinase</fullName>
        <ecNumber evidence="2">2.7.13.3</ecNumber>
    </recommendedName>
</protein>
<accession>A0A7I8DL83</accession>
<evidence type="ECO:0000313" key="9">
    <source>
        <dbReference type="Proteomes" id="UP000515703"/>
    </source>
</evidence>
<evidence type="ECO:0000256" key="5">
    <source>
        <dbReference type="ARBA" id="ARBA00023012"/>
    </source>
</evidence>
<reference evidence="8 9" key="1">
    <citation type="submission" date="2020-08" db="EMBL/GenBank/DDBJ databases">
        <title>Draft genome sequencing of an Anaerocolumna strain isolated from anoxic soil subjected to BSD treatment.</title>
        <authorList>
            <person name="Uek A."/>
            <person name="Tonouchi A."/>
        </authorList>
    </citation>
    <scope>NUCLEOTIDE SEQUENCE [LARGE SCALE GENOMIC DNA]</scope>
    <source>
        <strain evidence="8 9">CTTW</strain>
    </source>
</reference>
<dbReference type="AlphaFoldDB" id="A0A7I8DL83"/>
<dbReference type="InterPro" id="IPR004358">
    <property type="entry name" value="Sig_transdc_His_kin-like_C"/>
</dbReference>
<evidence type="ECO:0000256" key="1">
    <source>
        <dbReference type="ARBA" id="ARBA00000085"/>
    </source>
</evidence>
<dbReference type="SMART" id="SM00387">
    <property type="entry name" value="HATPase_c"/>
    <property type="match status" value="1"/>
</dbReference>
<evidence type="ECO:0000256" key="4">
    <source>
        <dbReference type="ARBA" id="ARBA00022777"/>
    </source>
</evidence>
<feature type="region of interest" description="Disordered" evidence="6">
    <location>
        <begin position="236"/>
        <end position="257"/>
    </location>
</feature>
<proteinExistence type="predicted"/>
<keyword evidence="5" id="KW-0902">Two-component regulatory system</keyword>
<gene>
    <name evidence="8" type="ORF">bsdcttw_22440</name>
</gene>
<dbReference type="Proteomes" id="UP000515703">
    <property type="component" value="Chromosome"/>
</dbReference>
<sequence>MGLILRFDHYLWNSERRIASKEVNYTDHMLKNELVKIEWSISNLRKIDAYKNAEELKILEHSASYIRDFISKNQLYSGKIILNLQKCSASELINMAIASFRNSGKHTAEFECHIETDLIIPADPLHLLEVFENLFHNAAESMKNSGKITIILDNRIRKYLCRITIRDEGCGIAKKNRSKIFTPYFSTKGSGMNYGLGLSYCYNVVKAHKGHIYIESEEGKGTAFFILLPVNNSGREHRQQQGENHARLKNKGIASRR</sequence>
<feature type="compositionally biased region" description="Basic and acidic residues" evidence="6">
    <location>
        <begin position="236"/>
        <end position="246"/>
    </location>
</feature>
<feature type="domain" description="Histidine kinase" evidence="7">
    <location>
        <begin position="25"/>
        <end position="232"/>
    </location>
</feature>
<dbReference type="InterPro" id="IPR003594">
    <property type="entry name" value="HATPase_dom"/>
</dbReference>
<keyword evidence="9" id="KW-1185">Reference proteome</keyword>
<dbReference type="InterPro" id="IPR005467">
    <property type="entry name" value="His_kinase_dom"/>
</dbReference>
<dbReference type="InterPro" id="IPR036890">
    <property type="entry name" value="HATPase_C_sf"/>
</dbReference>
<dbReference type="KEGG" id="acht:bsdcttw_22440"/>
<dbReference type="SUPFAM" id="SSF55874">
    <property type="entry name" value="ATPase domain of HSP90 chaperone/DNA topoisomerase II/histidine kinase"/>
    <property type="match status" value="1"/>
</dbReference>
<name>A0A7I8DL83_9FIRM</name>
<evidence type="ECO:0000313" key="8">
    <source>
        <dbReference type="EMBL" id="BCJ99203.1"/>
    </source>
</evidence>
<evidence type="ECO:0000256" key="6">
    <source>
        <dbReference type="SAM" id="MobiDB-lite"/>
    </source>
</evidence>